<dbReference type="InterPro" id="IPR018613">
    <property type="entry name" value="Ccdc97-like"/>
</dbReference>
<accession>A0ABD0LYN5</accession>
<gene>
    <name evidence="3" type="ORF">BaRGS_00004590</name>
</gene>
<protein>
    <recommendedName>
        <fullName evidence="2">CCD97-like C-terminal domain-containing protein</fullName>
    </recommendedName>
</protein>
<dbReference type="Proteomes" id="UP001519460">
    <property type="component" value="Unassembled WGS sequence"/>
</dbReference>
<evidence type="ECO:0000256" key="1">
    <source>
        <dbReference type="SAM" id="MobiDB-lite"/>
    </source>
</evidence>
<evidence type="ECO:0000313" key="4">
    <source>
        <dbReference type="Proteomes" id="UP001519460"/>
    </source>
</evidence>
<feature type="region of interest" description="Disordered" evidence="1">
    <location>
        <begin position="1"/>
        <end position="37"/>
    </location>
</feature>
<dbReference type="PANTHER" id="PTHR31840:SF1">
    <property type="entry name" value="COILED-COIL DOMAIN-CONTAINING PROTEIN 97"/>
    <property type="match status" value="1"/>
</dbReference>
<dbReference type="Pfam" id="PF09747">
    <property type="entry name" value="CCD97-like_C"/>
    <property type="match status" value="1"/>
</dbReference>
<dbReference type="EMBL" id="JACVVK020000016">
    <property type="protein sequence ID" value="KAK7504286.1"/>
    <property type="molecule type" value="Genomic_DNA"/>
</dbReference>
<name>A0ABD0LYN5_9CAEN</name>
<dbReference type="PANTHER" id="PTHR31840">
    <property type="entry name" value="COILED-COIL DOMAIN-CONTAINING PROTEIN 97"/>
    <property type="match status" value="1"/>
</dbReference>
<feature type="compositionally biased region" description="Basic and acidic residues" evidence="1">
    <location>
        <begin position="200"/>
        <end position="209"/>
    </location>
</feature>
<comment type="caution">
    <text evidence="3">The sequence shown here is derived from an EMBL/GenBank/DDBJ whole genome shotgun (WGS) entry which is preliminary data.</text>
</comment>
<feature type="region of interest" description="Disordered" evidence="1">
    <location>
        <begin position="270"/>
        <end position="349"/>
    </location>
</feature>
<dbReference type="AlphaFoldDB" id="A0ABD0LYN5"/>
<feature type="compositionally biased region" description="Polar residues" evidence="1">
    <location>
        <begin position="305"/>
        <end position="314"/>
    </location>
</feature>
<evidence type="ECO:0000259" key="2">
    <source>
        <dbReference type="Pfam" id="PF09747"/>
    </source>
</evidence>
<dbReference type="InterPro" id="IPR040233">
    <property type="entry name" value="CCD97-like_C"/>
</dbReference>
<feature type="domain" description="CCD97-like C-terminal" evidence="2">
    <location>
        <begin position="128"/>
        <end position="301"/>
    </location>
</feature>
<evidence type="ECO:0000313" key="3">
    <source>
        <dbReference type="EMBL" id="KAK7504286.1"/>
    </source>
</evidence>
<feature type="region of interest" description="Disordered" evidence="1">
    <location>
        <begin position="200"/>
        <end position="250"/>
    </location>
</feature>
<sequence>MEPSGTGRRTLYSTLEPDPRSQFASTEPLSAEEKSRVRRTMLDQLSTSAAHFAHRQRDAPDLTSQEKVDIAAEILDKNPAVFLARFGPYLQASDLLYFQDIDKNNYEVQFHLRDIEHRCSHSAVIVKNRRFAAMQELEAGGEYFSEDEMKHREPLLYEQMVGQYLTEEEQQQKADDALDPSDCRLSTILLKHMENVQEKSLYKQQKDKEECQEEESEESSEEDEDKEDADSEMEEDEEIPEISNERATDIWRQQLRSEFKSLMQEKFMSGKDADFDYSKIDSNPEYDSLTAEGQDDEDRYFFTENPGNAGSYGNSDGDMDCAESQSKTGNTGKDENDDEEEDYMKYEPSAELVSKSMRFKSSGSWVDGDEDL</sequence>
<reference evidence="3 4" key="1">
    <citation type="journal article" date="2023" name="Sci. Data">
        <title>Genome assembly of the Korean intertidal mud-creeper Batillaria attramentaria.</title>
        <authorList>
            <person name="Patra A.K."/>
            <person name="Ho P.T."/>
            <person name="Jun S."/>
            <person name="Lee S.J."/>
            <person name="Kim Y."/>
            <person name="Won Y.J."/>
        </authorList>
    </citation>
    <scope>NUCLEOTIDE SEQUENCE [LARGE SCALE GENOMIC DNA]</scope>
    <source>
        <tissue evidence="3">Foot muscle</tissue>
    </source>
</reference>
<organism evidence="3 4">
    <name type="scientific">Batillaria attramentaria</name>
    <dbReference type="NCBI Taxonomy" id="370345"/>
    <lineage>
        <taxon>Eukaryota</taxon>
        <taxon>Metazoa</taxon>
        <taxon>Spiralia</taxon>
        <taxon>Lophotrochozoa</taxon>
        <taxon>Mollusca</taxon>
        <taxon>Gastropoda</taxon>
        <taxon>Caenogastropoda</taxon>
        <taxon>Sorbeoconcha</taxon>
        <taxon>Cerithioidea</taxon>
        <taxon>Batillariidae</taxon>
        <taxon>Batillaria</taxon>
    </lineage>
</organism>
<feature type="compositionally biased region" description="Acidic residues" evidence="1">
    <location>
        <begin position="210"/>
        <end position="240"/>
    </location>
</feature>
<feature type="compositionally biased region" description="Basic and acidic residues" evidence="1">
    <location>
        <begin position="270"/>
        <end position="279"/>
    </location>
</feature>
<keyword evidence="4" id="KW-1185">Reference proteome</keyword>
<proteinExistence type="predicted"/>